<dbReference type="AlphaFoldDB" id="M7NYK3"/>
<protein>
    <submittedName>
        <fullName evidence="2">Uncharacterized protein</fullName>
    </submittedName>
</protein>
<name>M7NYK3_9GAMM</name>
<keyword evidence="1" id="KW-1133">Transmembrane helix</keyword>
<evidence type="ECO:0000313" key="3">
    <source>
        <dbReference type="Proteomes" id="UP000012019"/>
    </source>
</evidence>
<dbReference type="EMBL" id="APHR01000011">
    <property type="protein sequence ID" value="EMR13918.1"/>
    <property type="molecule type" value="Genomic_DNA"/>
</dbReference>
<sequence>MGVGGTSIWQLIIILLLILIPLLIFRPIVKKAGFSGWWTLIIFMPIVNLVMIWVFAFISWPAETPNMAMKSDA</sequence>
<proteinExistence type="predicted"/>
<accession>M7NYK3</accession>
<gene>
    <name evidence="2" type="ORF">MPL1_02633</name>
</gene>
<comment type="caution">
    <text evidence="2">The sequence shown here is derived from an EMBL/GenBank/DDBJ whole genome shotgun (WGS) entry which is preliminary data.</text>
</comment>
<evidence type="ECO:0000256" key="1">
    <source>
        <dbReference type="SAM" id="Phobius"/>
    </source>
</evidence>
<dbReference type="eggNOG" id="ENOG50339J3">
    <property type="taxonomic scope" value="Bacteria"/>
</dbReference>
<organism evidence="2 3">
    <name type="scientific">Methylophaga lonarensis MPL</name>
    <dbReference type="NCBI Taxonomy" id="1286106"/>
    <lineage>
        <taxon>Bacteria</taxon>
        <taxon>Pseudomonadati</taxon>
        <taxon>Pseudomonadota</taxon>
        <taxon>Gammaproteobacteria</taxon>
        <taxon>Thiotrichales</taxon>
        <taxon>Piscirickettsiaceae</taxon>
        <taxon>Methylophaga</taxon>
    </lineage>
</organism>
<evidence type="ECO:0000313" key="2">
    <source>
        <dbReference type="EMBL" id="EMR13918.1"/>
    </source>
</evidence>
<feature type="transmembrane region" description="Helical" evidence="1">
    <location>
        <begin position="37"/>
        <end position="60"/>
    </location>
</feature>
<keyword evidence="1" id="KW-0472">Membrane</keyword>
<dbReference type="STRING" id="1286106.MPL1_02633"/>
<reference evidence="2 3" key="1">
    <citation type="journal article" date="2013" name="Genome Announc.">
        <title>Draft Genome Sequence of Methylophaga lonarensis MPLT, a Haloalkaliphilic (Non-Methane-Utilizing) Methylotroph.</title>
        <authorList>
            <person name="Shetty S.A."/>
            <person name="Marathe N.P."/>
            <person name="Munot H."/>
            <person name="Antony C.P."/>
            <person name="Dhotre D.P."/>
            <person name="Murrell J.C."/>
            <person name="Shouche Y.S."/>
        </authorList>
    </citation>
    <scope>NUCLEOTIDE SEQUENCE [LARGE SCALE GENOMIC DNA]</scope>
    <source>
        <strain evidence="2 3">MPL</strain>
    </source>
</reference>
<keyword evidence="1" id="KW-0812">Transmembrane</keyword>
<feature type="transmembrane region" description="Helical" evidence="1">
    <location>
        <begin position="6"/>
        <end position="25"/>
    </location>
</feature>
<keyword evidence="3" id="KW-1185">Reference proteome</keyword>
<dbReference type="Proteomes" id="UP000012019">
    <property type="component" value="Unassembled WGS sequence"/>
</dbReference>